<feature type="region of interest" description="Disordered" evidence="1">
    <location>
        <begin position="673"/>
        <end position="692"/>
    </location>
</feature>
<accession>A0A8S3QZT4</accession>
<name>A0A8S3QZT4_MYTED</name>
<gene>
    <name evidence="2" type="ORF">MEDL_16545</name>
</gene>
<proteinExistence type="predicted"/>
<keyword evidence="3" id="KW-1185">Reference proteome</keyword>
<dbReference type="AlphaFoldDB" id="A0A8S3QZT4"/>
<comment type="caution">
    <text evidence="2">The sequence shown here is derived from an EMBL/GenBank/DDBJ whole genome shotgun (WGS) entry which is preliminary data.</text>
</comment>
<evidence type="ECO:0000313" key="2">
    <source>
        <dbReference type="EMBL" id="CAG2201974.1"/>
    </source>
</evidence>
<feature type="region of interest" description="Disordered" evidence="1">
    <location>
        <begin position="556"/>
        <end position="583"/>
    </location>
</feature>
<dbReference type="Proteomes" id="UP000683360">
    <property type="component" value="Unassembled WGS sequence"/>
</dbReference>
<feature type="region of interest" description="Disordered" evidence="1">
    <location>
        <begin position="704"/>
        <end position="740"/>
    </location>
</feature>
<protein>
    <submittedName>
        <fullName evidence="2">Uncharacterized protein</fullName>
    </submittedName>
</protein>
<dbReference type="EMBL" id="CAJPWZ010000873">
    <property type="protein sequence ID" value="CAG2201974.1"/>
    <property type="molecule type" value="Genomic_DNA"/>
</dbReference>
<sequence>MFLKTIPHFKDLVFIKENNEILLPLVDFVKFLKENRKPDDTPSRTDNIQRDFDKKRGIRKLGDKVYITLEILISYVISKTASVAICKDIYKDILKLIIAEKNYSDDLYTKKLYDDIAVFSSCNKHINAIEILEFNESQIYTLNSNYKHFFTDTEWKFICQFEYHFHQQYPDFADYSETLTRKFNFFAEIKKAYEIGSHLSKYTKEYTLRSQRRREFSDILYDDSFVVNETFHIYTALKSCIVNAVSGFFNNIEEIVCVECSPESCAHVFTGVHIYIELSKLENTDEELRDLSLVICNTVTRIHGIRVPYVIFFKPGLFKDYKCKNCEPQNLHKFHMRDDFHLQKLRQFFETVTYGHKSFCKICAHTVSQENLQFKPLDWRNFNLIQEWHLEVPLQLQTLLSNLFINTDSIKRSENPQALTKAKLTRLYSLTDSALNLLNRNHSGIIQLLNTEDLIINYHSLSSVFGITSQAGVSRSQKWAENWLQHQTDTDKLYYETYLKKYPLEYKTVNEENTAMRHTEEYPEEKIYLRQVLAVRSLHSKVGDAVDDINEIFSYNEADDEEETPMDKTPSKGAPPTKQKGEDLEQLNFFIDTGVKQDKLESAASEDLFYIDKGGLALGQNKAEDMKDQSEDENEADVAMDTDLNDNVEKMDVEIFHIDTSLTMTMKKDENQSLEEKENEIITSDDQTLEADKHESLEVKMSILFDDNDQSPKNYNRKSLDPVPDSIKKQQTVKKKFSIP</sequence>
<reference evidence="2" key="1">
    <citation type="submission" date="2021-03" db="EMBL/GenBank/DDBJ databases">
        <authorList>
            <person name="Bekaert M."/>
        </authorList>
    </citation>
    <scope>NUCLEOTIDE SEQUENCE</scope>
</reference>
<evidence type="ECO:0000313" key="3">
    <source>
        <dbReference type="Proteomes" id="UP000683360"/>
    </source>
</evidence>
<evidence type="ECO:0000256" key="1">
    <source>
        <dbReference type="SAM" id="MobiDB-lite"/>
    </source>
</evidence>
<feature type="compositionally biased region" description="Basic residues" evidence="1">
    <location>
        <begin position="731"/>
        <end position="740"/>
    </location>
</feature>
<organism evidence="2 3">
    <name type="scientific">Mytilus edulis</name>
    <name type="common">Blue mussel</name>
    <dbReference type="NCBI Taxonomy" id="6550"/>
    <lineage>
        <taxon>Eukaryota</taxon>
        <taxon>Metazoa</taxon>
        <taxon>Spiralia</taxon>
        <taxon>Lophotrochozoa</taxon>
        <taxon>Mollusca</taxon>
        <taxon>Bivalvia</taxon>
        <taxon>Autobranchia</taxon>
        <taxon>Pteriomorphia</taxon>
        <taxon>Mytilida</taxon>
        <taxon>Mytiloidea</taxon>
        <taxon>Mytilidae</taxon>
        <taxon>Mytilinae</taxon>
        <taxon>Mytilus</taxon>
    </lineage>
</organism>
<dbReference type="OrthoDB" id="6154089at2759"/>